<gene>
    <name evidence="3" type="ordered locus">Dret_0697</name>
</gene>
<dbReference type="AlphaFoldDB" id="C8X0P2"/>
<dbReference type="PANTHER" id="PTHR37946:SF1">
    <property type="entry name" value="SLL1969 PROTEIN"/>
    <property type="match status" value="1"/>
</dbReference>
<organism evidence="3 4">
    <name type="scientific">Desulfohalobium retbaense (strain ATCC 49708 / DSM 5692 / JCM 16813 / HR100)</name>
    <dbReference type="NCBI Taxonomy" id="485915"/>
    <lineage>
        <taxon>Bacteria</taxon>
        <taxon>Pseudomonadati</taxon>
        <taxon>Thermodesulfobacteriota</taxon>
        <taxon>Desulfovibrionia</taxon>
        <taxon>Desulfovibrionales</taxon>
        <taxon>Desulfohalobiaceae</taxon>
        <taxon>Desulfohalobium</taxon>
    </lineage>
</organism>
<dbReference type="Proteomes" id="UP000001052">
    <property type="component" value="Chromosome"/>
</dbReference>
<dbReference type="Pfam" id="PF12697">
    <property type="entry name" value="Abhydrolase_6"/>
    <property type="match status" value="1"/>
</dbReference>
<reference evidence="3 4" key="2">
    <citation type="journal article" date="2010" name="Stand. Genomic Sci.">
        <title>Complete genome sequence of Desulfohalobium retbaense type strain (HR(100)).</title>
        <authorList>
            <person name="Spring S."/>
            <person name="Nolan M."/>
            <person name="Lapidus A."/>
            <person name="Glavina Del Rio T."/>
            <person name="Copeland A."/>
            <person name="Tice H."/>
            <person name="Cheng J.F."/>
            <person name="Lucas S."/>
            <person name="Land M."/>
            <person name="Chen F."/>
            <person name="Bruce D."/>
            <person name="Goodwin L."/>
            <person name="Pitluck S."/>
            <person name="Ivanova N."/>
            <person name="Mavromatis K."/>
            <person name="Mikhailova N."/>
            <person name="Pati A."/>
            <person name="Chen A."/>
            <person name="Palaniappan K."/>
            <person name="Hauser L."/>
            <person name="Chang Y.J."/>
            <person name="Jeffries C.D."/>
            <person name="Munk C."/>
            <person name="Kiss H."/>
            <person name="Chain P."/>
            <person name="Han C."/>
            <person name="Brettin T."/>
            <person name="Detter J.C."/>
            <person name="Schuler E."/>
            <person name="Goker M."/>
            <person name="Rohde M."/>
            <person name="Bristow J."/>
            <person name="Eisen J.A."/>
            <person name="Markowitz V."/>
            <person name="Hugenholtz P."/>
            <person name="Kyrpides N.C."/>
            <person name="Klenk H.P."/>
        </authorList>
    </citation>
    <scope>NUCLEOTIDE SEQUENCE [LARGE SCALE GENOMIC DNA]</scope>
    <source>
        <strain evidence="3 4">DSM 5692</strain>
    </source>
</reference>
<protein>
    <submittedName>
        <fullName evidence="3">PGAP1 family protein</fullName>
    </submittedName>
</protein>
<evidence type="ECO:0000256" key="1">
    <source>
        <dbReference type="SAM" id="Phobius"/>
    </source>
</evidence>
<dbReference type="ESTHER" id="desrd-c8x0p2">
    <property type="family name" value="Lipase_2"/>
</dbReference>
<dbReference type="InterPro" id="IPR029058">
    <property type="entry name" value="AB_hydrolase_fold"/>
</dbReference>
<dbReference type="Gene3D" id="3.40.50.1820">
    <property type="entry name" value="alpha/beta hydrolase"/>
    <property type="match status" value="1"/>
</dbReference>
<dbReference type="EMBL" id="CP001734">
    <property type="protein sequence ID" value="ACV67989.1"/>
    <property type="molecule type" value="Genomic_DNA"/>
</dbReference>
<keyword evidence="4" id="KW-1185">Reference proteome</keyword>
<dbReference type="OrthoDB" id="275181at2"/>
<dbReference type="PANTHER" id="PTHR37946">
    <property type="entry name" value="SLL1969 PROTEIN"/>
    <property type="match status" value="1"/>
</dbReference>
<proteinExistence type="predicted"/>
<feature type="transmembrane region" description="Helical" evidence="1">
    <location>
        <begin position="7"/>
        <end position="26"/>
    </location>
</feature>
<feature type="domain" description="AB hydrolase-1" evidence="2">
    <location>
        <begin position="82"/>
        <end position="264"/>
    </location>
</feature>
<keyword evidence="1" id="KW-0472">Membrane</keyword>
<reference evidence="4" key="1">
    <citation type="submission" date="2009-09" db="EMBL/GenBank/DDBJ databases">
        <title>The complete chromosome of Desulfohalobium retbaense DSM 5692.</title>
        <authorList>
            <consortium name="US DOE Joint Genome Institute (JGI-PGF)"/>
            <person name="Lucas S."/>
            <person name="Copeland A."/>
            <person name="Lapidus A."/>
            <person name="Glavina del Rio T."/>
            <person name="Dalin E."/>
            <person name="Tice H."/>
            <person name="Bruce D."/>
            <person name="Goodwin L."/>
            <person name="Pitluck S."/>
            <person name="Kyrpides N."/>
            <person name="Mavromatis K."/>
            <person name="Ivanova N."/>
            <person name="Mikhailova N."/>
            <person name="Munk A.C."/>
            <person name="Brettin T."/>
            <person name="Detter J.C."/>
            <person name="Han C."/>
            <person name="Tapia R."/>
            <person name="Larimer F."/>
            <person name="Land M."/>
            <person name="Hauser L."/>
            <person name="Markowitz V."/>
            <person name="Cheng J.-F."/>
            <person name="Hugenholtz P."/>
            <person name="Woyke T."/>
            <person name="Wu D."/>
            <person name="Spring S."/>
            <person name="Klenk H.-P."/>
            <person name="Eisen J.A."/>
        </authorList>
    </citation>
    <scope>NUCLEOTIDE SEQUENCE [LARGE SCALE GENOMIC DNA]</scope>
    <source>
        <strain evidence="4">DSM 5692</strain>
    </source>
</reference>
<dbReference type="eggNOG" id="COG1075">
    <property type="taxonomic scope" value="Bacteria"/>
</dbReference>
<dbReference type="RefSeq" id="WP_015751147.1">
    <property type="nucleotide sequence ID" value="NC_013223.1"/>
</dbReference>
<sequence>MVGLAGAIVAGFCFVVLISYGLWGWFYWQEEGTGSQSFWRVFGWGAVSALVAWLLTLFTYPFGMVGWGCRGRISGQGEHPVLVLIHGVYHNKMAWWLFRFWLKRAGYSEVITWSYGSWNRDFWTLSRALATDLRQIGRQAGGRQLICLGHSMGGLLVRAALAQPDNRDPEAVKLAGVVTLGTPHQGSKLASLGWGGLARSLSFRGRLIAQLEALEHQSPSRLGRAVALVSPADNMVVPSTGLLPAVGQWEVRWTRPVSHIAMLYSPSVFRQVRGVLDDLNGV</sequence>
<dbReference type="InterPro" id="IPR000073">
    <property type="entry name" value="AB_hydrolase_1"/>
</dbReference>
<evidence type="ECO:0000313" key="4">
    <source>
        <dbReference type="Proteomes" id="UP000001052"/>
    </source>
</evidence>
<dbReference type="STRING" id="485915.Dret_0697"/>
<dbReference type="HOGENOM" id="CLU_065542_0_0_7"/>
<name>C8X0P2_DESRD</name>
<accession>C8X0P2</accession>
<keyword evidence="1" id="KW-0812">Transmembrane</keyword>
<dbReference type="KEGG" id="drt:Dret_0697"/>
<dbReference type="SUPFAM" id="SSF53474">
    <property type="entry name" value="alpha/beta-Hydrolases"/>
    <property type="match status" value="1"/>
</dbReference>
<evidence type="ECO:0000259" key="2">
    <source>
        <dbReference type="Pfam" id="PF12697"/>
    </source>
</evidence>
<keyword evidence="1" id="KW-1133">Transmembrane helix</keyword>
<feature type="transmembrane region" description="Helical" evidence="1">
    <location>
        <begin position="38"/>
        <end position="62"/>
    </location>
</feature>
<evidence type="ECO:0000313" key="3">
    <source>
        <dbReference type="EMBL" id="ACV67989.1"/>
    </source>
</evidence>